<keyword evidence="6 10" id="KW-0812">Transmembrane</keyword>
<dbReference type="InterPro" id="IPR003538">
    <property type="entry name" value="TonB"/>
</dbReference>
<dbReference type="Gene3D" id="3.30.1150.10">
    <property type="match status" value="1"/>
</dbReference>
<comment type="similarity">
    <text evidence="2 10">Belongs to the TonB family.</text>
</comment>
<dbReference type="InterPro" id="IPR006260">
    <property type="entry name" value="TonB/TolA_C"/>
</dbReference>
<evidence type="ECO:0000256" key="1">
    <source>
        <dbReference type="ARBA" id="ARBA00004383"/>
    </source>
</evidence>
<keyword evidence="4 10" id="KW-1003">Cell membrane</keyword>
<dbReference type="GO" id="GO:0030288">
    <property type="term" value="C:outer membrane-bounded periplasmic space"/>
    <property type="evidence" value="ECO:0007669"/>
    <property type="project" value="InterPro"/>
</dbReference>
<dbReference type="AlphaFoldDB" id="A0AA37T550"/>
<evidence type="ECO:0000256" key="10">
    <source>
        <dbReference type="RuleBase" id="RU362123"/>
    </source>
</evidence>
<dbReference type="InterPro" id="IPR051045">
    <property type="entry name" value="TonB-dependent_transducer"/>
</dbReference>
<feature type="domain" description="TonB C-terminal" evidence="11">
    <location>
        <begin position="112"/>
        <end position="204"/>
    </location>
</feature>
<dbReference type="SUPFAM" id="SSF74653">
    <property type="entry name" value="TolA/TonB C-terminal domain"/>
    <property type="match status" value="1"/>
</dbReference>
<organism evidence="12 13">
    <name type="scientific">Marinibactrum halimedae</name>
    <dbReference type="NCBI Taxonomy" id="1444977"/>
    <lineage>
        <taxon>Bacteria</taxon>
        <taxon>Pseudomonadati</taxon>
        <taxon>Pseudomonadota</taxon>
        <taxon>Gammaproteobacteria</taxon>
        <taxon>Cellvibrionales</taxon>
        <taxon>Cellvibrionaceae</taxon>
        <taxon>Marinibactrum</taxon>
    </lineage>
</organism>
<dbReference type="GO" id="GO:0015031">
    <property type="term" value="P:protein transport"/>
    <property type="evidence" value="ECO:0007669"/>
    <property type="project" value="UniProtKB-UniRule"/>
</dbReference>
<dbReference type="GO" id="GO:0015891">
    <property type="term" value="P:siderophore transport"/>
    <property type="evidence" value="ECO:0007669"/>
    <property type="project" value="InterPro"/>
</dbReference>
<dbReference type="GO" id="GO:0005886">
    <property type="term" value="C:plasma membrane"/>
    <property type="evidence" value="ECO:0007669"/>
    <property type="project" value="UniProtKB-SubCell"/>
</dbReference>
<reference evidence="12 13" key="1">
    <citation type="journal article" date="2014" name="Int. J. Syst. Evol. Microbiol.">
        <title>Complete genome sequence of Corynebacterium casei LMG S-19264T (=DSM 44701T), isolated from a smear-ripened cheese.</title>
        <authorList>
            <consortium name="US DOE Joint Genome Institute (JGI-PGF)"/>
            <person name="Walter F."/>
            <person name="Albersmeier A."/>
            <person name="Kalinowski J."/>
            <person name="Ruckert C."/>
        </authorList>
    </citation>
    <scope>NUCLEOTIDE SEQUENCE [LARGE SCALE GENOMIC DNA]</scope>
    <source>
        <strain evidence="12 13">NBRC 110095</strain>
    </source>
</reference>
<comment type="caution">
    <text evidence="12">The sequence shown here is derived from an EMBL/GenBank/DDBJ whole genome shotgun (WGS) entry which is preliminary data.</text>
</comment>
<dbReference type="PANTHER" id="PTHR33446">
    <property type="entry name" value="PROTEIN TONB-RELATED"/>
    <property type="match status" value="1"/>
</dbReference>
<feature type="transmembrane region" description="Helical" evidence="10">
    <location>
        <begin position="12"/>
        <end position="35"/>
    </location>
</feature>
<keyword evidence="13" id="KW-1185">Reference proteome</keyword>
<accession>A0AA37T550</accession>
<name>A0AA37T550_9GAMM</name>
<dbReference type="Pfam" id="PF03544">
    <property type="entry name" value="TonB_C"/>
    <property type="match status" value="1"/>
</dbReference>
<dbReference type="RefSeq" id="WP_232592933.1">
    <property type="nucleotide sequence ID" value="NZ_BSPD01000065.1"/>
</dbReference>
<proteinExistence type="inferred from homology"/>
<keyword evidence="9 10" id="KW-0472">Membrane</keyword>
<evidence type="ECO:0000313" key="13">
    <source>
        <dbReference type="Proteomes" id="UP001156870"/>
    </source>
</evidence>
<evidence type="ECO:0000256" key="3">
    <source>
        <dbReference type="ARBA" id="ARBA00022448"/>
    </source>
</evidence>
<evidence type="ECO:0000256" key="9">
    <source>
        <dbReference type="ARBA" id="ARBA00023136"/>
    </source>
</evidence>
<keyword evidence="5 10" id="KW-0997">Cell inner membrane</keyword>
<keyword evidence="10" id="KW-0735">Signal-anchor</keyword>
<dbReference type="Proteomes" id="UP001156870">
    <property type="component" value="Unassembled WGS sequence"/>
</dbReference>
<evidence type="ECO:0000256" key="6">
    <source>
        <dbReference type="ARBA" id="ARBA00022692"/>
    </source>
</evidence>
<dbReference type="GO" id="GO:0055085">
    <property type="term" value="P:transmembrane transport"/>
    <property type="evidence" value="ECO:0007669"/>
    <property type="project" value="InterPro"/>
</dbReference>
<sequence length="204" mass="22543">MITAATARPEVRVISVIPAALLITAFLFAAMISMVNVEFEMEDPVIFTIPDPIAVPPPMPKPLPEPKPVKPPEPLEVPDVPAQTTEVDLDPMGLELGEFRHTGNELKPQIGSGAGILMKQVMVPPVYPRRALMRGMEGFVDVKFDVTAHGVTKNISVLQAQPEGVFEDAALKAVKRWRYRPRNEDGAPVPTYDLRERISFKIEK</sequence>
<dbReference type="NCBIfam" id="TIGR01352">
    <property type="entry name" value="tonB_Cterm"/>
    <property type="match status" value="1"/>
</dbReference>
<dbReference type="InterPro" id="IPR037682">
    <property type="entry name" value="TonB_C"/>
</dbReference>
<evidence type="ECO:0000256" key="5">
    <source>
        <dbReference type="ARBA" id="ARBA00022519"/>
    </source>
</evidence>
<comment type="function">
    <text evidence="10">Interacts with outer membrane receptor proteins that carry out high-affinity binding and energy dependent uptake into the periplasmic space of specific substrates. It could act to transduce energy from the cytoplasmic membrane to specific energy-requiring processes in the outer membrane, resulting in the release into the periplasm of ligands bound by these outer membrane proteins.</text>
</comment>
<keyword evidence="8 10" id="KW-1133">Transmembrane helix</keyword>
<evidence type="ECO:0000313" key="12">
    <source>
        <dbReference type="EMBL" id="GLS27029.1"/>
    </source>
</evidence>
<keyword evidence="7 10" id="KW-0653">Protein transport</keyword>
<keyword evidence="3 10" id="KW-0813">Transport</keyword>
<gene>
    <name evidence="12" type="ORF">GCM10007877_27480</name>
</gene>
<dbReference type="PROSITE" id="PS52015">
    <property type="entry name" value="TONB_CTD"/>
    <property type="match status" value="1"/>
</dbReference>
<evidence type="ECO:0000256" key="2">
    <source>
        <dbReference type="ARBA" id="ARBA00006555"/>
    </source>
</evidence>
<dbReference type="GO" id="GO:0031992">
    <property type="term" value="F:energy transducer activity"/>
    <property type="evidence" value="ECO:0007669"/>
    <property type="project" value="InterPro"/>
</dbReference>
<evidence type="ECO:0000259" key="11">
    <source>
        <dbReference type="PROSITE" id="PS52015"/>
    </source>
</evidence>
<protein>
    <recommendedName>
        <fullName evidence="10">Protein TonB</fullName>
    </recommendedName>
</protein>
<evidence type="ECO:0000256" key="7">
    <source>
        <dbReference type="ARBA" id="ARBA00022927"/>
    </source>
</evidence>
<dbReference type="PRINTS" id="PR01374">
    <property type="entry name" value="TONBPROTEIN"/>
</dbReference>
<dbReference type="EMBL" id="BSPD01000065">
    <property type="protein sequence ID" value="GLS27029.1"/>
    <property type="molecule type" value="Genomic_DNA"/>
</dbReference>
<evidence type="ECO:0000256" key="4">
    <source>
        <dbReference type="ARBA" id="ARBA00022475"/>
    </source>
</evidence>
<comment type="subcellular location">
    <subcellularLocation>
        <location evidence="1 10">Cell inner membrane</location>
        <topology evidence="1 10">Single-pass membrane protein</topology>
        <orientation evidence="1 10">Periplasmic side</orientation>
    </subcellularLocation>
</comment>
<evidence type="ECO:0000256" key="8">
    <source>
        <dbReference type="ARBA" id="ARBA00022989"/>
    </source>
</evidence>